<name>A0A8S5LTS7_9CAUD</name>
<dbReference type="EMBL" id="BK014733">
    <property type="protein sequence ID" value="DAD73223.1"/>
    <property type="molecule type" value="Genomic_DNA"/>
</dbReference>
<dbReference type="Gene3D" id="2.60.40.4270">
    <property type="entry name" value="Listeria-Bacteroides repeat domain"/>
    <property type="match status" value="1"/>
</dbReference>
<organism evidence="2">
    <name type="scientific">Siphoviridae sp. ctxBC2</name>
    <dbReference type="NCBI Taxonomy" id="2826518"/>
    <lineage>
        <taxon>Viruses</taxon>
        <taxon>Duplodnaviria</taxon>
        <taxon>Heunggongvirae</taxon>
        <taxon>Uroviricota</taxon>
        <taxon>Caudoviricetes</taxon>
    </lineage>
</organism>
<protein>
    <submittedName>
        <fullName evidence="2">Tail protein</fullName>
    </submittedName>
</protein>
<reference evidence="2" key="1">
    <citation type="journal article" date="2021" name="Proc. Natl. Acad. Sci. U.S.A.">
        <title>A Catalog of Tens of Thousands of Viruses from Human Metagenomes Reveals Hidden Associations with Chronic Diseases.</title>
        <authorList>
            <person name="Tisza M.J."/>
            <person name="Buck C.B."/>
        </authorList>
    </citation>
    <scope>NUCLEOTIDE SEQUENCE</scope>
    <source>
        <strain evidence="2">CtxBC2</strain>
    </source>
</reference>
<proteinExistence type="predicted"/>
<comment type="subcellular location">
    <subcellularLocation>
        <location evidence="1">Cell envelope</location>
    </subcellularLocation>
</comment>
<dbReference type="Pfam" id="PF09479">
    <property type="entry name" value="Flg_new"/>
    <property type="match status" value="1"/>
</dbReference>
<accession>A0A8S5LTS7</accession>
<evidence type="ECO:0000256" key="1">
    <source>
        <dbReference type="ARBA" id="ARBA00004196"/>
    </source>
</evidence>
<evidence type="ECO:0000313" key="2">
    <source>
        <dbReference type="EMBL" id="DAD73223.1"/>
    </source>
</evidence>
<dbReference type="NCBIfam" id="TIGR02543">
    <property type="entry name" value="List_Bact_rpt"/>
    <property type="match status" value="1"/>
</dbReference>
<dbReference type="InterPro" id="IPR013378">
    <property type="entry name" value="InlB-like_B-rpt"/>
</dbReference>
<sequence length="468" mass="50399">MAGTGRIYVTAVRGVGDVNLTHKYDVDIRFDIAFDWGGYNYGGAPYSMSCDGQNTSGSATFAVGSGGGQWIWTNIGGTKTFRITMPTSGQSKNIGFSATINTGINPATISANGSYALPAITWEHTVSYNANGGTGAPDNQKKIYGSVLTLSSVRPTRDGYVFMGWATSSAGDVAYMPGSTYGADADVTLYAVWQIAYIKPTITGLTALRCDSKGSPKSDGTYIKVTGSWQVDQTLNNSNKATSVRIDYQETASGSPVKASETYPNTTSGKISQIIGNGKISTGSVYFVIVTITDLNGSKQEEVIVPAQFRALDVANKGRSIAFGGTASDSEVGYDFYQDARFHGKLLLGDQELMGIKEYDSGQVRGPYSNVNSSNRMQMWLYKIGKIVHCKIEMLAQFPNSGSFNDFDEVAIPEEFRPKYHVFCACPEVVAGTIIGTGRYRIGDKISLDVEKKDYAERTICTSWIASS</sequence>
<dbReference type="InterPro" id="IPR042229">
    <property type="entry name" value="Listeria/Bacterioides_rpt_sf"/>
</dbReference>